<evidence type="ECO:0000256" key="2">
    <source>
        <dbReference type="SAM" id="MobiDB-lite"/>
    </source>
</evidence>
<dbReference type="EMBL" id="CP138898">
    <property type="protein sequence ID" value="WPK27072.1"/>
    <property type="molecule type" value="Genomic_DNA"/>
</dbReference>
<feature type="coiled-coil region" evidence="1">
    <location>
        <begin position="2"/>
        <end position="36"/>
    </location>
</feature>
<feature type="compositionally biased region" description="Basic and acidic residues" evidence="2">
    <location>
        <begin position="192"/>
        <end position="212"/>
    </location>
</feature>
<feature type="region of interest" description="Disordered" evidence="2">
    <location>
        <begin position="383"/>
        <end position="409"/>
    </location>
</feature>
<keyword evidence="4" id="KW-1185">Reference proteome</keyword>
<keyword evidence="1" id="KW-0175">Coiled coil</keyword>
<feature type="compositionally biased region" description="Acidic residues" evidence="2">
    <location>
        <begin position="244"/>
        <end position="292"/>
    </location>
</feature>
<feature type="region of interest" description="Disordered" evidence="2">
    <location>
        <begin position="188"/>
        <end position="295"/>
    </location>
</feature>
<name>A0AAX4HGS5_9ASCO</name>
<proteinExistence type="predicted"/>
<dbReference type="SUPFAM" id="SSF46579">
    <property type="entry name" value="Prefoldin"/>
    <property type="match status" value="1"/>
</dbReference>
<evidence type="ECO:0000313" key="4">
    <source>
        <dbReference type="Proteomes" id="UP001338582"/>
    </source>
</evidence>
<evidence type="ECO:0000256" key="1">
    <source>
        <dbReference type="SAM" id="Coils"/>
    </source>
</evidence>
<sequence>MAESLEELKEVLLLSIKALEEEKSLFEHANAVLNAQLSQIPETPSHKQIVFIGSDLWVEMTGDEARGFFGRRLDSNLADLKNISEKMQRSRQMLDSIGKVLDQENNVEQTEELNSEGLPIMDIQETLDDDGEVISATVNDKAFEAMPKDLLKELLAAEDQMEVAETQKGLSDSSAENENDGQIEELLADMEIIPRENPSESGESRKESKINEMETSDSEDELEDIQPSIRPEEIYELELIASEMDLDDPEDDVLEEGDFDYDIEDSDFNSDDHEGGDDSNGDLDDDSDDDSKADELLYGNNFGMFKGKSELQNRLWGEVQALRNKKIQSEPAPVEAKAPKKSVRFNESTEVKEIENVSESLKKIEHKKQKPLRFRERLILSGKTELKSEASRPDDDSEEVTRDIVDRSG</sequence>
<dbReference type="AlphaFoldDB" id="A0AAX4HGS5"/>
<evidence type="ECO:0008006" key="5">
    <source>
        <dbReference type="Google" id="ProtNLM"/>
    </source>
</evidence>
<evidence type="ECO:0000313" key="3">
    <source>
        <dbReference type="EMBL" id="WPK27072.1"/>
    </source>
</evidence>
<reference evidence="3 4" key="1">
    <citation type="submission" date="2023-10" db="EMBL/GenBank/DDBJ databases">
        <title>Draft Genome Sequence of Candida saopaulonensis from a very Premature Infant with Sepsis.</title>
        <authorList>
            <person name="Ning Y."/>
            <person name="Dai R."/>
            <person name="Xiao M."/>
            <person name="Xu Y."/>
            <person name="Yan Q."/>
            <person name="Zhang L."/>
        </authorList>
    </citation>
    <scope>NUCLEOTIDE SEQUENCE [LARGE SCALE GENOMIC DNA]</scope>
    <source>
        <strain evidence="3 4">19XY460</strain>
    </source>
</reference>
<gene>
    <name evidence="3" type="ORF">PUMCH_004444</name>
</gene>
<protein>
    <recommendedName>
        <fullName evidence="5">DUF3835 domain-containing protein</fullName>
    </recommendedName>
</protein>
<dbReference type="RefSeq" id="XP_062879450.1">
    <property type="nucleotide sequence ID" value="XM_063023380.1"/>
</dbReference>
<dbReference type="GeneID" id="88175504"/>
<dbReference type="KEGG" id="asau:88175504"/>
<organism evidence="3 4">
    <name type="scientific">Australozyma saopauloensis</name>
    <dbReference type="NCBI Taxonomy" id="291208"/>
    <lineage>
        <taxon>Eukaryota</taxon>
        <taxon>Fungi</taxon>
        <taxon>Dikarya</taxon>
        <taxon>Ascomycota</taxon>
        <taxon>Saccharomycotina</taxon>
        <taxon>Pichiomycetes</taxon>
        <taxon>Metschnikowiaceae</taxon>
        <taxon>Australozyma</taxon>
    </lineage>
</organism>
<feature type="compositionally biased region" description="Acidic residues" evidence="2">
    <location>
        <begin position="214"/>
        <end position="224"/>
    </location>
</feature>
<dbReference type="Proteomes" id="UP001338582">
    <property type="component" value="Chromosome 5"/>
</dbReference>
<accession>A0AAX4HGS5</accession>